<dbReference type="EMBL" id="CP025746">
    <property type="protein sequence ID" value="QAA34161.1"/>
    <property type="molecule type" value="Genomic_DNA"/>
</dbReference>
<dbReference type="RefSeq" id="WP_128214882.1">
    <property type="nucleotide sequence ID" value="NZ_CP025746.1"/>
</dbReference>
<dbReference type="InterPro" id="IPR003646">
    <property type="entry name" value="SH3-like_bac-type"/>
</dbReference>
<dbReference type="Pfam" id="PF17957">
    <property type="entry name" value="Big_7"/>
    <property type="match status" value="2"/>
</dbReference>
<accession>A0A410DYL3</accession>
<feature type="compositionally biased region" description="Basic and acidic residues" evidence="2">
    <location>
        <begin position="617"/>
        <end position="646"/>
    </location>
</feature>
<dbReference type="InterPro" id="IPR000834">
    <property type="entry name" value="Peptidase_M14"/>
</dbReference>
<protein>
    <submittedName>
        <fullName evidence="5">Uncharacterized protein</fullName>
    </submittedName>
</protein>
<feature type="domain" description="Peptidase M14" evidence="4">
    <location>
        <begin position="1129"/>
        <end position="1385"/>
    </location>
</feature>
<organism evidence="5 6">
    <name type="scientific">Clostridium manihotivorum</name>
    <dbReference type="NCBI Taxonomy" id="2320868"/>
    <lineage>
        <taxon>Bacteria</taxon>
        <taxon>Bacillati</taxon>
        <taxon>Bacillota</taxon>
        <taxon>Clostridia</taxon>
        <taxon>Eubacteriales</taxon>
        <taxon>Clostridiaceae</taxon>
        <taxon>Clostridium</taxon>
    </lineage>
</organism>
<dbReference type="Gene3D" id="2.30.30.40">
    <property type="entry name" value="SH3 Domains"/>
    <property type="match status" value="1"/>
</dbReference>
<dbReference type="InterPro" id="IPR003343">
    <property type="entry name" value="Big_2"/>
</dbReference>
<evidence type="ECO:0000256" key="2">
    <source>
        <dbReference type="SAM" id="MobiDB-lite"/>
    </source>
</evidence>
<feature type="domain" description="SH3b" evidence="3">
    <location>
        <begin position="924"/>
        <end position="993"/>
    </location>
</feature>
<dbReference type="Pfam" id="PF14414">
    <property type="entry name" value="WHH"/>
    <property type="match status" value="1"/>
</dbReference>
<dbReference type="KEGG" id="cmah:C1I91_22410"/>
<keyword evidence="6" id="KW-1185">Reference proteome</keyword>
<dbReference type="GO" id="GO:0008270">
    <property type="term" value="F:zinc ion binding"/>
    <property type="evidence" value="ECO:0007669"/>
    <property type="project" value="InterPro"/>
</dbReference>
<dbReference type="Pfam" id="PF00246">
    <property type="entry name" value="Peptidase_M14"/>
    <property type="match status" value="1"/>
</dbReference>
<dbReference type="Gene3D" id="2.60.40.1080">
    <property type="match status" value="1"/>
</dbReference>
<feature type="compositionally biased region" description="Polar residues" evidence="2">
    <location>
        <begin position="240"/>
        <end position="256"/>
    </location>
</feature>
<evidence type="ECO:0000259" key="3">
    <source>
        <dbReference type="PROSITE" id="PS51781"/>
    </source>
</evidence>
<dbReference type="SMART" id="SM00635">
    <property type="entry name" value="BID_2"/>
    <property type="match status" value="1"/>
</dbReference>
<feature type="region of interest" description="Disordered" evidence="2">
    <location>
        <begin position="389"/>
        <end position="510"/>
    </location>
</feature>
<name>A0A410DYL3_9CLOT</name>
<dbReference type="Gene3D" id="2.60.40.10">
    <property type="entry name" value="Immunoglobulins"/>
    <property type="match status" value="3"/>
</dbReference>
<dbReference type="PROSITE" id="PS51781">
    <property type="entry name" value="SH3B"/>
    <property type="match status" value="1"/>
</dbReference>
<evidence type="ECO:0000256" key="1">
    <source>
        <dbReference type="PROSITE-ProRule" id="PRU01379"/>
    </source>
</evidence>
<reference evidence="5 6" key="1">
    <citation type="submission" date="2018-01" db="EMBL/GenBank/DDBJ databases">
        <title>Genome Sequencing and Assembly of Anaerobacter polyendosporus strain CT4.</title>
        <authorList>
            <person name="Tachaapaikoon C."/>
            <person name="Sutheeworapong S."/>
            <person name="Jenjaroenpun P."/>
            <person name="Wongsurawat T."/>
            <person name="Nookeaw I."/>
            <person name="Cheawchanlertfa P."/>
            <person name="Kosugi A."/>
            <person name="Cheevadhanarak S."/>
            <person name="Ratanakhanokchai K."/>
        </authorList>
    </citation>
    <scope>NUCLEOTIDE SEQUENCE [LARGE SCALE GENOMIC DNA]</scope>
    <source>
        <strain evidence="5 6">CT4</strain>
    </source>
</reference>
<dbReference type="Gene3D" id="3.40.630.10">
    <property type="entry name" value="Zn peptidases"/>
    <property type="match status" value="1"/>
</dbReference>
<dbReference type="GO" id="GO:0006508">
    <property type="term" value="P:proteolysis"/>
    <property type="evidence" value="ECO:0007669"/>
    <property type="project" value="InterPro"/>
</dbReference>
<sequence length="2164" mass="239228">MKSFKGFLKNFVIMFLVTVFTAITVSETVLAVESSDLVGLEMELASKTIYVGNKIDLKAYGVYKESTIELRDDVKYESNNKKVFTIEDKKIVAVSTGMAILTASYKDKTVTKFVVVQDLKALENKLDKNNLQIKLNWKREPNSIELKWDKVEALKFYTISRRAVGEENYKTIVERAEGNLFLDETIDLDKEYEYQVALIDDNGAKYPLNNFKVPLYHEEEKEVSKVNKEQKAEVAKEKNVNINEQSKSDATPNKANTVQLSNEEYEKLLQKLKEQSEQEFKEHSFKAVSEDLYGVEDLIVINKDNTEVINRELTLSYYYDNNIKIDENKLTIYAMDDKGLLTEQKNVKLEVSTKKISFLVKQPGIYMIRERAEQQEIVTYVDEVTENKADKNEASTNLENEANVRNTKKDEQKQENTNQKEDKKSDENTVGASTEANSENKSGEAQKIAVPDSKEKKEADKVNTFDTSTKAEEEKQQFKEDVKDTSEKKEEPTLTNKEENSKQPPSTEIKAVEKVNITEEFIESTLDTELKINQEYIEKHNGKLSFKYIIANNSNTKPEALGIYSLENNEYKEVGKEFVLDKEKGLINITLDKAGSYFVKDKASILPKQDGNNQPEKPLEDKAKPDIANNKPEEKPEVKEENPLTTKEGKFEAGIAGLFSEATSLEKDKLSTYLNKLPKENGIWIPEKDRQFVLNLINYISSKKYYINEKGYLKSEEKGIIDSLKSDIFSKLLDKLINGDKRIILSKDNGFVYYDDKTDALLKSKFTTEESYKLINETSELIILNSKVFEELESGKLSNELALKLLNQLDESSRESNATILKEISDKKPKTKLRVVSRVALYATIGTPSTVQMLQGNAVYTGPDTVNYVNIGSVDTNEMVTGFGAERGWLYIEYSTANGPKRGFVPLTSVKDKEDVFSRLGSISYTGYSDGLTSDSTIYSGPGTNYVSVGTVYNGEGITVFNKTQNGFVYIEYSSSSGTKRGFVQANLLMGRKRGFLGSAKVDTPTYSGPGNQGTYVSIGSVNNSEFVIALEWNDNWYHVEYNTKSGRKRGYTDRNNIADRGSLSDALYIRSQQYRGISSTAQTTYTGPYSTYATLGSIENQERVSVLTPDEYGYAYIEYSTPNGLKRGYVPSNTISKAEPIVLPTISVQGVQANQYGTSGEGRSLNVYRVGNGKNALVAVFAIHGFEDAWASDGLELVKIAANLISNVAGYSAANGGLDVWSVYIVPCANPDGVIDGITNNGPGRTTIKEGIDLNRDFPDGFSIFTNPRNKTGNTSLIPSEAKALANLVNGIKAQSDEMVVLDIHGWENTTIGNSEIGGYFDKEFGFAHKGGLNGQGYFSSWAQSIGAKATLVELPWPSNSQDIINRAYSQKVSNAVINILKSNIGKLPSVMNLDYPTNDLVLKGDFNVEGWALVQTGVSRVEVYLDGKLQGNASLGISRPDVKNAYPKYENADTSGFRYTINEGAVSPGNHTILARVIGRDGSSIESSRNIVKLIPRINIDSLTEGQNISSSLKVYGWSLNQSGVSQVKVYIDGNFIVNATTGLSRPDVKKSFSQYDNAENSGFLYNLDINTLKAGNHNIKIESIGNDGNVVSQSKNVTIAKAPVMINIESVSTYDNDSNNLMVRGWSLNPSGVKSVKILIDGNFKNYAVTEIESPKIKEQYPSYINADKSGFEYAIEVSELANGDHTVTAIATGNDGSYAQQTMGFNVNVSNSGSKVTALTLIGSFLGGIKDAAADNLQGMFQIITHPIKSAEAVGFLLYAANNKDSEEYKMLMEMVKNELDEIANKFTNGDGNVKARMIGRAVGELFIAVVGPKGIKQGLELLSKVSKGTKLGSLVQKGMTAAEALNITEGAAEAVSKIRTVSSDFLNYVSGKVVKLRDGLGFRPAFAGGGDSEELLTILNNSEISNMSKIESIAGAAGRYLSIDEVASDIAGVVKKVRFRGTVLDLMDDSGKVLRRVVVPEGYRSTQQLLYKAFTGEIDVTKWGYTNANKLEETINNVNRYLNRTDLNRAPSLINSKNAGKVIDFGGGIVVEYDPLGFPIFKGNQVKVDLQIVDDVVVKQKGLSNMASEEHMKVATRKFKSAMQQESNKSGQTLESYLKNKGFNDVQISDIINEESKIRNYTWHHHPETGRMQLVDETTHATAKHNGGDSIWGSGSADE</sequence>
<dbReference type="InterPro" id="IPR032869">
    <property type="entry name" value="WHH_dom_containing"/>
</dbReference>
<feature type="active site" description="Proton donor/acceptor" evidence="1">
    <location>
        <position position="1355"/>
    </location>
</feature>
<evidence type="ECO:0000313" key="6">
    <source>
        <dbReference type="Proteomes" id="UP000286268"/>
    </source>
</evidence>
<comment type="similarity">
    <text evidence="1">Belongs to the peptidase M14 family.</text>
</comment>
<dbReference type="Proteomes" id="UP000286268">
    <property type="component" value="Chromosome"/>
</dbReference>
<feature type="compositionally biased region" description="Polar residues" evidence="2">
    <location>
        <begin position="428"/>
        <end position="440"/>
    </location>
</feature>
<feature type="compositionally biased region" description="Polar residues" evidence="2">
    <location>
        <begin position="394"/>
        <end position="405"/>
    </location>
</feature>
<dbReference type="OrthoDB" id="2186822at2"/>
<dbReference type="InterPro" id="IPR013783">
    <property type="entry name" value="Ig-like_fold"/>
</dbReference>
<gene>
    <name evidence="5" type="ORF">C1I91_22410</name>
</gene>
<feature type="compositionally biased region" description="Basic and acidic residues" evidence="2">
    <location>
        <begin position="407"/>
        <end position="427"/>
    </location>
</feature>
<feature type="region of interest" description="Disordered" evidence="2">
    <location>
        <begin position="605"/>
        <end position="646"/>
    </location>
</feature>
<evidence type="ECO:0000313" key="5">
    <source>
        <dbReference type="EMBL" id="QAA34161.1"/>
    </source>
</evidence>
<evidence type="ECO:0000259" key="4">
    <source>
        <dbReference type="PROSITE" id="PS52035"/>
    </source>
</evidence>
<dbReference type="GO" id="GO:0004181">
    <property type="term" value="F:metallocarboxypeptidase activity"/>
    <property type="evidence" value="ECO:0007669"/>
    <property type="project" value="InterPro"/>
</dbReference>
<proteinExistence type="inferred from homology"/>
<dbReference type="PROSITE" id="PS52035">
    <property type="entry name" value="PEPTIDASE_M14"/>
    <property type="match status" value="1"/>
</dbReference>
<dbReference type="SUPFAM" id="SSF53187">
    <property type="entry name" value="Zn-dependent exopeptidases"/>
    <property type="match status" value="1"/>
</dbReference>
<feature type="compositionally biased region" description="Basic and acidic residues" evidence="2">
    <location>
        <begin position="452"/>
        <end position="501"/>
    </location>
</feature>
<feature type="region of interest" description="Disordered" evidence="2">
    <location>
        <begin position="235"/>
        <end position="256"/>
    </location>
</feature>